<dbReference type="SMART" id="SM00100">
    <property type="entry name" value="cNMP"/>
    <property type="match status" value="1"/>
</dbReference>
<dbReference type="NCBIfam" id="NF006901">
    <property type="entry name" value="PRK09392.1"/>
    <property type="match status" value="1"/>
</dbReference>
<name>A0A0X3UC73_9RHOB</name>
<sequence length="229" mass="25977">MPESEHSEIRKLPLFRDMSDENFEILMRGSYVQTFPPLVEIVSEGEPSDFLHIVLSGSVSLYATWNERETSMTTVRPVSTFIIAASIKDAPYLMSAETLEKSRIVLVPSQDVRTVFEQDPQFARAVVTELAENYRLLVKTTKNLKLRASLERLANYILRQQKRAGGANEFDLSIRKRRLASFLGMTPESLSRAFKNLRDHGVSSKGGRVTIFDQQALEEFAHPNPLIDD</sequence>
<keyword evidence="1" id="KW-0805">Transcription regulation</keyword>
<evidence type="ECO:0000313" key="6">
    <source>
        <dbReference type="EMBL" id="KUJ85459.1"/>
    </source>
</evidence>
<proteinExistence type="predicted"/>
<dbReference type="CDD" id="cd00038">
    <property type="entry name" value="CAP_ED"/>
    <property type="match status" value="1"/>
</dbReference>
<reference evidence="6 7" key="1">
    <citation type="submission" date="2015-12" db="EMBL/GenBank/DDBJ databases">
        <authorList>
            <person name="Shamseldin A."/>
            <person name="Moawad H."/>
            <person name="Abd El-Rahim W.M."/>
            <person name="Sadowsky M.J."/>
        </authorList>
    </citation>
    <scope>NUCLEOTIDE SEQUENCE [LARGE SCALE GENOMIC DNA]</scope>
    <source>
        <strain evidence="6 7">ZGT118</strain>
    </source>
</reference>
<feature type="domain" description="HTH crp-type" evidence="5">
    <location>
        <begin position="147"/>
        <end position="215"/>
    </location>
</feature>
<evidence type="ECO:0000256" key="1">
    <source>
        <dbReference type="ARBA" id="ARBA00023015"/>
    </source>
</evidence>
<dbReference type="Gene3D" id="1.10.10.10">
    <property type="entry name" value="Winged helix-like DNA-binding domain superfamily/Winged helix DNA-binding domain"/>
    <property type="match status" value="1"/>
</dbReference>
<feature type="domain" description="Cyclic nucleotide-binding" evidence="4">
    <location>
        <begin position="14"/>
        <end position="133"/>
    </location>
</feature>
<dbReference type="OrthoDB" id="190787at2"/>
<evidence type="ECO:0000259" key="5">
    <source>
        <dbReference type="PROSITE" id="PS51063"/>
    </source>
</evidence>
<dbReference type="Proteomes" id="UP000053791">
    <property type="component" value="Unassembled WGS sequence"/>
</dbReference>
<dbReference type="AlphaFoldDB" id="A0A0X3UC73"/>
<dbReference type="SMART" id="SM00419">
    <property type="entry name" value="HTH_CRP"/>
    <property type="match status" value="1"/>
</dbReference>
<accession>A0A0X3UC73</accession>
<dbReference type="Gene3D" id="2.60.120.10">
    <property type="entry name" value="Jelly Rolls"/>
    <property type="match status" value="1"/>
</dbReference>
<dbReference type="InterPro" id="IPR050397">
    <property type="entry name" value="Env_Response_Regulators"/>
</dbReference>
<organism evidence="6 7">
    <name type="scientific">Ruegeria marisrubri</name>
    <dbReference type="NCBI Taxonomy" id="1685379"/>
    <lineage>
        <taxon>Bacteria</taxon>
        <taxon>Pseudomonadati</taxon>
        <taxon>Pseudomonadota</taxon>
        <taxon>Alphaproteobacteria</taxon>
        <taxon>Rhodobacterales</taxon>
        <taxon>Roseobacteraceae</taxon>
        <taxon>Ruegeria</taxon>
    </lineage>
</organism>
<dbReference type="Pfam" id="PF00027">
    <property type="entry name" value="cNMP_binding"/>
    <property type="match status" value="1"/>
</dbReference>
<comment type="caution">
    <text evidence="6">The sequence shown here is derived from an EMBL/GenBank/DDBJ whole genome shotgun (WGS) entry which is preliminary data.</text>
</comment>
<evidence type="ECO:0000256" key="2">
    <source>
        <dbReference type="ARBA" id="ARBA00023125"/>
    </source>
</evidence>
<keyword evidence="3" id="KW-0804">Transcription</keyword>
<dbReference type="PANTHER" id="PTHR24567:SF74">
    <property type="entry name" value="HTH-TYPE TRANSCRIPTIONAL REGULATOR ARCR"/>
    <property type="match status" value="1"/>
</dbReference>
<dbReference type="InterPro" id="IPR014710">
    <property type="entry name" value="RmlC-like_jellyroll"/>
</dbReference>
<dbReference type="PROSITE" id="PS50042">
    <property type="entry name" value="CNMP_BINDING_3"/>
    <property type="match status" value="1"/>
</dbReference>
<dbReference type="RefSeq" id="WP_068343156.1">
    <property type="nucleotide sequence ID" value="NZ_LQBQ01000001.1"/>
</dbReference>
<evidence type="ECO:0000313" key="7">
    <source>
        <dbReference type="Proteomes" id="UP000053791"/>
    </source>
</evidence>
<dbReference type="PROSITE" id="PS51063">
    <property type="entry name" value="HTH_CRP_2"/>
    <property type="match status" value="1"/>
</dbReference>
<dbReference type="InterPro" id="IPR000595">
    <property type="entry name" value="cNMP-bd_dom"/>
</dbReference>
<gene>
    <name evidence="6" type="ORF">AVO45_00195</name>
</gene>
<dbReference type="EMBL" id="LQBQ01000001">
    <property type="protein sequence ID" value="KUJ85459.1"/>
    <property type="molecule type" value="Genomic_DNA"/>
</dbReference>
<dbReference type="PANTHER" id="PTHR24567">
    <property type="entry name" value="CRP FAMILY TRANSCRIPTIONAL REGULATORY PROTEIN"/>
    <property type="match status" value="1"/>
</dbReference>
<dbReference type="STRING" id="1685379.AVO45_00195"/>
<dbReference type="InterPro" id="IPR036390">
    <property type="entry name" value="WH_DNA-bd_sf"/>
</dbReference>
<dbReference type="InterPro" id="IPR036388">
    <property type="entry name" value="WH-like_DNA-bd_sf"/>
</dbReference>
<protein>
    <submittedName>
        <fullName evidence="6">Transcriptional regulator</fullName>
    </submittedName>
</protein>
<dbReference type="InterPro" id="IPR012318">
    <property type="entry name" value="HTH_CRP"/>
</dbReference>
<dbReference type="SUPFAM" id="SSF46785">
    <property type="entry name" value="Winged helix' DNA-binding domain"/>
    <property type="match status" value="1"/>
</dbReference>
<dbReference type="Pfam" id="PF13545">
    <property type="entry name" value="HTH_Crp_2"/>
    <property type="match status" value="1"/>
</dbReference>
<dbReference type="GO" id="GO:0003700">
    <property type="term" value="F:DNA-binding transcription factor activity"/>
    <property type="evidence" value="ECO:0007669"/>
    <property type="project" value="TreeGrafter"/>
</dbReference>
<keyword evidence="2" id="KW-0238">DNA-binding</keyword>
<dbReference type="GO" id="GO:0005829">
    <property type="term" value="C:cytosol"/>
    <property type="evidence" value="ECO:0007669"/>
    <property type="project" value="TreeGrafter"/>
</dbReference>
<dbReference type="SUPFAM" id="SSF51206">
    <property type="entry name" value="cAMP-binding domain-like"/>
    <property type="match status" value="1"/>
</dbReference>
<dbReference type="GO" id="GO:0003677">
    <property type="term" value="F:DNA binding"/>
    <property type="evidence" value="ECO:0007669"/>
    <property type="project" value="UniProtKB-KW"/>
</dbReference>
<evidence type="ECO:0000259" key="4">
    <source>
        <dbReference type="PROSITE" id="PS50042"/>
    </source>
</evidence>
<evidence type="ECO:0000256" key="3">
    <source>
        <dbReference type="ARBA" id="ARBA00023163"/>
    </source>
</evidence>
<keyword evidence="7" id="KW-1185">Reference proteome</keyword>
<dbReference type="InterPro" id="IPR018490">
    <property type="entry name" value="cNMP-bd_dom_sf"/>
</dbReference>